<keyword evidence="1" id="KW-0812">Transmembrane</keyword>
<protein>
    <recommendedName>
        <fullName evidence="4">Transmembrane protein</fullName>
    </recommendedName>
</protein>
<gene>
    <name evidence="2" type="ORF">C882_3774</name>
</gene>
<name>K9HSV0_9PROT</name>
<feature type="transmembrane region" description="Helical" evidence="1">
    <location>
        <begin position="82"/>
        <end position="106"/>
    </location>
</feature>
<accession>K9HSV0</accession>
<evidence type="ECO:0000313" key="3">
    <source>
        <dbReference type="Proteomes" id="UP000009881"/>
    </source>
</evidence>
<organism evidence="2 3">
    <name type="scientific">Caenispirillum salinarum AK4</name>
    <dbReference type="NCBI Taxonomy" id="1238182"/>
    <lineage>
        <taxon>Bacteria</taxon>
        <taxon>Pseudomonadati</taxon>
        <taxon>Pseudomonadota</taxon>
        <taxon>Alphaproteobacteria</taxon>
        <taxon>Rhodospirillales</taxon>
        <taxon>Novispirillaceae</taxon>
        <taxon>Caenispirillum</taxon>
    </lineage>
</organism>
<evidence type="ECO:0008006" key="4">
    <source>
        <dbReference type="Google" id="ProtNLM"/>
    </source>
</evidence>
<dbReference type="InterPro" id="IPR046739">
    <property type="entry name" value="DUF6789"/>
</dbReference>
<dbReference type="Pfam" id="PF20587">
    <property type="entry name" value="DUF6789"/>
    <property type="match status" value="1"/>
</dbReference>
<keyword evidence="1" id="KW-0472">Membrane</keyword>
<dbReference type="Proteomes" id="UP000009881">
    <property type="component" value="Unassembled WGS sequence"/>
</dbReference>
<proteinExistence type="predicted"/>
<dbReference type="RefSeq" id="WP_009539882.1">
    <property type="nucleotide sequence ID" value="NZ_ANHY01000006.1"/>
</dbReference>
<dbReference type="EMBL" id="ANHY01000006">
    <property type="protein sequence ID" value="EKV31401.1"/>
    <property type="molecule type" value="Genomic_DNA"/>
</dbReference>
<keyword evidence="1" id="KW-1133">Transmembrane helix</keyword>
<dbReference type="AlphaFoldDB" id="K9HSV0"/>
<dbReference type="eggNOG" id="ENOG5032RN8">
    <property type="taxonomic scope" value="Bacteria"/>
</dbReference>
<dbReference type="OrthoDB" id="9814048at2"/>
<sequence length="153" mass="16190">MTYAKGMLAGFIATVVLSLVMLGKGAVGLMPQLDVIAALTALLGSESRAVGWIAHFVLGTVPWGIAFVLIERGLPGGCAMRGVLFGGLAWVAMMVIFMPLIGAGLFANQLGWAVWAVTLVLHVIYGWVLGFTYGRLTGTVGDYPPAREEPARR</sequence>
<feature type="transmembrane region" description="Helical" evidence="1">
    <location>
        <begin position="112"/>
        <end position="133"/>
    </location>
</feature>
<evidence type="ECO:0000313" key="2">
    <source>
        <dbReference type="EMBL" id="EKV31401.1"/>
    </source>
</evidence>
<reference evidence="2 3" key="1">
    <citation type="journal article" date="2013" name="Genome Announc.">
        <title>Draft Genome Sequence of an Alphaproteobacterium, Caenispirillum salinarum AK4(T), Isolated from a Solar Saltern.</title>
        <authorList>
            <person name="Khatri I."/>
            <person name="Singh A."/>
            <person name="Korpole S."/>
            <person name="Pinnaka A.K."/>
            <person name="Subramanian S."/>
        </authorList>
    </citation>
    <scope>NUCLEOTIDE SEQUENCE [LARGE SCALE GENOMIC DNA]</scope>
    <source>
        <strain evidence="2 3">AK4</strain>
    </source>
</reference>
<evidence type="ECO:0000256" key="1">
    <source>
        <dbReference type="SAM" id="Phobius"/>
    </source>
</evidence>
<feature type="transmembrane region" description="Helical" evidence="1">
    <location>
        <begin position="49"/>
        <end position="70"/>
    </location>
</feature>
<comment type="caution">
    <text evidence="2">The sequence shown here is derived from an EMBL/GenBank/DDBJ whole genome shotgun (WGS) entry which is preliminary data.</text>
</comment>
<keyword evidence="3" id="KW-1185">Reference proteome</keyword>